<dbReference type="AlphaFoldDB" id="A0A9Q0AG51"/>
<organism evidence="1 2">
    <name type="scientific">Neoarthrinium moseri</name>
    <dbReference type="NCBI Taxonomy" id="1658444"/>
    <lineage>
        <taxon>Eukaryota</taxon>
        <taxon>Fungi</taxon>
        <taxon>Dikarya</taxon>
        <taxon>Ascomycota</taxon>
        <taxon>Pezizomycotina</taxon>
        <taxon>Sordariomycetes</taxon>
        <taxon>Xylariomycetidae</taxon>
        <taxon>Amphisphaeriales</taxon>
        <taxon>Apiosporaceae</taxon>
        <taxon>Neoarthrinium</taxon>
    </lineage>
</organism>
<gene>
    <name evidence="1" type="ORF">JX265_013149</name>
</gene>
<keyword evidence="2" id="KW-1185">Reference proteome</keyword>
<evidence type="ECO:0000313" key="2">
    <source>
        <dbReference type="Proteomes" id="UP000829685"/>
    </source>
</evidence>
<name>A0A9Q0AG51_9PEZI</name>
<protein>
    <submittedName>
        <fullName evidence="1">Uncharacterized protein</fullName>
    </submittedName>
</protein>
<sequence>MDNQLLSCAICGSQVRPPISLDNGGSLDRKLEWQTHAVVLSDPAKEFETLEQHYRAGKKKDAEQLILEVGDEIRRDRATVTWSNTCVLAESGDEYAPNWLAGFDENNIAYETPYSIVAHEVCVDIALKVMRMSLSDIHVRSLRTLWKVLRTRFDARDNEYMGSVAEAGPQHVVMKHCYYLPSAFSDNAFGSDWDAADPSDNIPRISSLIISNLDQVEPESVDTLVAQFRQRFLGLPPELRDRVISLMGSSNGLSTSCTHLLPQHIWRDILLGGRYLPFLKGLECGDIDKKCQDAAQEGMELNWELLVRRLSRPVVILCPTGVLSPHFDVLCYHNMTLPDGLRNRRRIWQLVEEMFVGDVRPARRSWINSTHVPSMPRYWDEYGEPVYPVERIAAIPEI</sequence>
<dbReference type="OrthoDB" id="3932329at2759"/>
<comment type="caution">
    <text evidence="1">The sequence shown here is derived from an EMBL/GenBank/DDBJ whole genome shotgun (WGS) entry which is preliminary data.</text>
</comment>
<evidence type="ECO:0000313" key="1">
    <source>
        <dbReference type="EMBL" id="KAI1851792.1"/>
    </source>
</evidence>
<proteinExistence type="predicted"/>
<reference evidence="1" key="1">
    <citation type="submission" date="2021-03" db="EMBL/GenBank/DDBJ databases">
        <title>Revisited historic fungal species revealed as producer of novel bioactive compounds through whole genome sequencing and comparative genomics.</title>
        <authorList>
            <person name="Vignolle G.A."/>
            <person name="Hochenegger N."/>
            <person name="Mach R.L."/>
            <person name="Mach-Aigner A.R."/>
            <person name="Javad Rahimi M."/>
            <person name="Salim K.A."/>
            <person name="Chan C.M."/>
            <person name="Lim L.B.L."/>
            <person name="Cai F."/>
            <person name="Druzhinina I.S."/>
            <person name="U'Ren J.M."/>
            <person name="Derntl C."/>
        </authorList>
    </citation>
    <scope>NUCLEOTIDE SEQUENCE</scope>
    <source>
        <strain evidence="1">TUCIM 5799</strain>
    </source>
</reference>
<dbReference type="EMBL" id="JAFIMR010000064">
    <property type="protein sequence ID" value="KAI1851792.1"/>
    <property type="molecule type" value="Genomic_DNA"/>
</dbReference>
<accession>A0A9Q0AG51</accession>
<dbReference type="Proteomes" id="UP000829685">
    <property type="component" value="Unassembled WGS sequence"/>
</dbReference>